<protein>
    <submittedName>
        <fullName evidence="2">Uncharacterized protein</fullName>
    </submittedName>
</protein>
<feature type="compositionally biased region" description="Basic and acidic residues" evidence="1">
    <location>
        <begin position="24"/>
        <end position="36"/>
    </location>
</feature>
<sequence>MAGAKIHRERKKPRISHPAAGNSRQREESRSGKVLG</sequence>
<comment type="caution">
    <text evidence="2">The sequence shown here is derived from an EMBL/GenBank/DDBJ whole genome shotgun (WGS) entry which is preliminary data.</text>
</comment>
<gene>
    <name evidence="2" type="ORF">SLEP1_g22858</name>
</gene>
<feature type="compositionally biased region" description="Basic residues" evidence="1">
    <location>
        <begin position="1"/>
        <end position="15"/>
    </location>
</feature>
<reference evidence="2 3" key="1">
    <citation type="journal article" date="2021" name="Commun. Biol.">
        <title>The genome of Shorea leprosula (Dipterocarpaceae) highlights the ecological relevance of drought in aseasonal tropical rainforests.</title>
        <authorList>
            <person name="Ng K.K.S."/>
            <person name="Kobayashi M.J."/>
            <person name="Fawcett J.A."/>
            <person name="Hatakeyama M."/>
            <person name="Paape T."/>
            <person name="Ng C.H."/>
            <person name="Ang C.C."/>
            <person name="Tnah L.H."/>
            <person name="Lee C.T."/>
            <person name="Nishiyama T."/>
            <person name="Sese J."/>
            <person name="O'Brien M.J."/>
            <person name="Copetti D."/>
            <person name="Mohd Noor M.I."/>
            <person name="Ong R.C."/>
            <person name="Putra M."/>
            <person name="Sireger I.Z."/>
            <person name="Indrioko S."/>
            <person name="Kosugi Y."/>
            <person name="Izuno A."/>
            <person name="Isagi Y."/>
            <person name="Lee S.L."/>
            <person name="Shimizu K.K."/>
        </authorList>
    </citation>
    <scope>NUCLEOTIDE SEQUENCE [LARGE SCALE GENOMIC DNA]</scope>
    <source>
        <strain evidence="2">214</strain>
    </source>
</reference>
<evidence type="ECO:0000256" key="1">
    <source>
        <dbReference type="SAM" id="MobiDB-lite"/>
    </source>
</evidence>
<dbReference type="AlphaFoldDB" id="A0AAV5JFU3"/>
<dbReference type="EMBL" id="BPVZ01000034">
    <property type="protein sequence ID" value="GKV11616.1"/>
    <property type="molecule type" value="Genomic_DNA"/>
</dbReference>
<proteinExistence type="predicted"/>
<accession>A0AAV5JFU3</accession>
<organism evidence="2 3">
    <name type="scientific">Rubroshorea leprosula</name>
    <dbReference type="NCBI Taxonomy" id="152421"/>
    <lineage>
        <taxon>Eukaryota</taxon>
        <taxon>Viridiplantae</taxon>
        <taxon>Streptophyta</taxon>
        <taxon>Embryophyta</taxon>
        <taxon>Tracheophyta</taxon>
        <taxon>Spermatophyta</taxon>
        <taxon>Magnoliopsida</taxon>
        <taxon>eudicotyledons</taxon>
        <taxon>Gunneridae</taxon>
        <taxon>Pentapetalae</taxon>
        <taxon>rosids</taxon>
        <taxon>malvids</taxon>
        <taxon>Malvales</taxon>
        <taxon>Dipterocarpaceae</taxon>
        <taxon>Rubroshorea</taxon>
    </lineage>
</organism>
<feature type="region of interest" description="Disordered" evidence="1">
    <location>
        <begin position="1"/>
        <end position="36"/>
    </location>
</feature>
<evidence type="ECO:0000313" key="3">
    <source>
        <dbReference type="Proteomes" id="UP001054252"/>
    </source>
</evidence>
<name>A0AAV5JFU3_9ROSI</name>
<evidence type="ECO:0000313" key="2">
    <source>
        <dbReference type="EMBL" id="GKV11616.1"/>
    </source>
</evidence>
<keyword evidence="3" id="KW-1185">Reference proteome</keyword>
<dbReference type="Proteomes" id="UP001054252">
    <property type="component" value="Unassembled WGS sequence"/>
</dbReference>